<gene>
    <name evidence="1" type="ORF">Anas_10227</name>
</gene>
<accession>A0A5N5T9W9</accession>
<evidence type="ECO:0000313" key="2">
    <source>
        <dbReference type="Proteomes" id="UP000326759"/>
    </source>
</evidence>
<dbReference type="Proteomes" id="UP000326759">
    <property type="component" value="Unassembled WGS sequence"/>
</dbReference>
<keyword evidence="2" id="KW-1185">Reference proteome</keyword>
<organism evidence="1 2">
    <name type="scientific">Armadillidium nasatum</name>
    <dbReference type="NCBI Taxonomy" id="96803"/>
    <lineage>
        <taxon>Eukaryota</taxon>
        <taxon>Metazoa</taxon>
        <taxon>Ecdysozoa</taxon>
        <taxon>Arthropoda</taxon>
        <taxon>Crustacea</taxon>
        <taxon>Multicrustacea</taxon>
        <taxon>Malacostraca</taxon>
        <taxon>Eumalacostraca</taxon>
        <taxon>Peracarida</taxon>
        <taxon>Isopoda</taxon>
        <taxon>Oniscidea</taxon>
        <taxon>Crinocheta</taxon>
        <taxon>Armadillidiidae</taxon>
        <taxon>Armadillidium</taxon>
    </lineage>
</organism>
<comment type="caution">
    <text evidence="1">The sequence shown here is derived from an EMBL/GenBank/DDBJ whole genome shotgun (WGS) entry which is preliminary data.</text>
</comment>
<proteinExistence type="predicted"/>
<dbReference type="AlphaFoldDB" id="A0A5N5T9W9"/>
<protein>
    <submittedName>
        <fullName evidence="1">Uncharacterized protein</fullName>
    </submittedName>
</protein>
<dbReference type="EMBL" id="SEYY01006572">
    <property type="protein sequence ID" value="KAB7502858.1"/>
    <property type="molecule type" value="Genomic_DNA"/>
</dbReference>
<sequence length="49" mass="5708">MTYRRDSDIVSGYGETYKKKDFDFEDFSPFETSSLLLDSLMKTKNKMAA</sequence>
<evidence type="ECO:0000313" key="1">
    <source>
        <dbReference type="EMBL" id="KAB7502858.1"/>
    </source>
</evidence>
<reference evidence="1 2" key="1">
    <citation type="journal article" date="2019" name="PLoS Biol.">
        <title>Sex chromosomes control vertical transmission of feminizing Wolbachia symbionts in an isopod.</title>
        <authorList>
            <person name="Becking T."/>
            <person name="Chebbi M.A."/>
            <person name="Giraud I."/>
            <person name="Moumen B."/>
            <person name="Laverre T."/>
            <person name="Caubet Y."/>
            <person name="Peccoud J."/>
            <person name="Gilbert C."/>
            <person name="Cordaux R."/>
        </authorList>
    </citation>
    <scope>NUCLEOTIDE SEQUENCE [LARGE SCALE GENOMIC DNA]</scope>
    <source>
        <strain evidence="1">ANa2</strain>
        <tissue evidence="1">Whole body excluding digestive tract and cuticle</tissue>
    </source>
</reference>
<dbReference type="OrthoDB" id="427096at2759"/>
<name>A0A5N5T9W9_9CRUS</name>